<dbReference type="EMBL" id="CP053538">
    <property type="protein sequence ID" value="QJX46225.1"/>
    <property type="molecule type" value="Genomic_DNA"/>
</dbReference>
<name>A0A6M6BGS1_9BACT</name>
<accession>A0A6M6BGS1</accession>
<sequence>MRKNLLTIAALGLVTVAAQAQQFEPGYLVRQAGDTLRGTIENEFWEDAPRELRFRSQPTAAIMNVSTRSLRGFGLSSGRQWRAQVLSYDAAAESRRTYVQRDAPRTRMVTDTLLTELLLDGPLSLTVAFRSTSPHYFVQRAGQAPLELVNRVYSRTNADGREILSQVNNFREQLRLYLQPECPAVAQRWNQLRFEAASLRTFLVAYKTECLGLPALKPEPGAQPAVTGAGKMRLEVGVLAGASFVNSHFSKPSYITTDVNYPGPGANLEDVNLEQAYLSGAQLERGVRPVAGAYLDALFPGRRFALHLEGQVRRRSQYTAAFSTNQATYPTKTYTVGARTLPSVALGFRLFRPVGLGQVVAGAGLALQYNSSLPSRVDFPDASQREFRGLRLPDARVLVNSNSQFAPYAELGYRRGRLTGTLNWRYFSDTVEDPSTINRVLYNRDNNTIAAVNTTLYSYRTQQFQLNVAYRLNRNTDK</sequence>
<protein>
    <recommendedName>
        <fullName evidence="4">Outer membrane beta-barrel protein</fullName>
    </recommendedName>
</protein>
<keyword evidence="1" id="KW-0732">Signal</keyword>
<dbReference type="KEGG" id="hts:HMJ29_04430"/>
<dbReference type="Proteomes" id="UP000501623">
    <property type="component" value="Chromosome"/>
</dbReference>
<evidence type="ECO:0000313" key="3">
    <source>
        <dbReference type="Proteomes" id="UP000501623"/>
    </source>
</evidence>
<reference evidence="2 3" key="1">
    <citation type="submission" date="2020-05" db="EMBL/GenBank/DDBJ databases">
        <title>Complete genome sequence of Hymenobacter sp. TS19 in Coasted Sand Dune.</title>
        <authorList>
            <person name="Lee J.-H."/>
            <person name="Jung J.-H."/>
            <person name="Jeong S."/>
            <person name="Zhao L."/>
            <person name="Kim M.-K."/>
            <person name="Seo H.-S."/>
            <person name="Lim S."/>
        </authorList>
    </citation>
    <scope>NUCLEOTIDE SEQUENCE [LARGE SCALE GENOMIC DNA]</scope>
    <source>
        <strain evidence="2 3">TS19</strain>
    </source>
</reference>
<dbReference type="AlphaFoldDB" id="A0A6M6BGS1"/>
<evidence type="ECO:0000313" key="2">
    <source>
        <dbReference type="EMBL" id="QJX46225.1"/>
    </source>
</evidence>
<dbReference type="RefSeq" id="WP_171590332.1">
    <property type="nucleotide sequence ID" value="NZ_CP053538.1"/>
</dbReference>
<organism evidence="2 3">
    <name type="scientific">Hymenobacter taeanensis</name>
    <dbReference type="NCBI Taxonomy" id="2735321"/>
    <lineage>
        <taxon>Bacteria</taxon>
        <taxon>Pseudomonadati</taxon>
        <taxon>Bacteroidota</taxon>
        <taxon>Cytophagia</taxon>
        <taxon>Cytophagales</taxon>
        <taxon>Hymenobacteraceae</taxon>
        <taxon>Hymenobacter</taxon>
    </lineage>
</organism>
<feature type="signal peptide" evidence="1">
    <location>
        <begin position="1"/>
        <end position="20"/>
    </location>
</feature>
<feature type="chain" id="PRO_5027080917" description="Outer membrane beta-barrel protein" evidence="1">
    <location>
        <begin position="21"/>
        <end position="478"/>
    </location>
</feature>
<proteinExistence type="predicted"/>
<evidence type="ECO:0008006" key="4">
    <source>
        <dbReference type="Google" id="ProtNLM"/>
    </source>
</evidence>
<gene>
    <name evidence="2" type="ORF">HMJ29_04430</name>
</gene>
<keyword evidence="3" id="KW-1185">Reference proteome</keyword>
<evidence type="ECO:0000256" key="1">
    <source>
        <dbReference type="SAM" id="SignalP"/>
    </source>
</evidence>